<accession>A0ABW5BUJ1</accession>
<evidence type="ECO:0000256" key="1">
    <source>
        <dbReference type="SAM" id="Phobius"/>
    </source>
</evidence>
<evidence type="ECO:0000313" key="3">
    <source>
        <dbReference type="Proteomes" id="UP001597318"/>
    </source>
</evidence>
<dbReference type="EMBL" id="JBHUIK010000001">
    <property type="protein sequence ID" value="MFD2213234.1"/>
    <property type="molecule type" value="Genomic_DNA"/>
</dbReference>
<feature type="transmembrane region" description="Helical" evidence="1">
    <location>
        <begin position="306"/>
        <end position="324"/>
    </location>
</feature>
<dbReference type="Pfam" id="PF03845">
    <property type="entry name" value="Spore_permease"/>
    <property type="match status" value="1"/>
</dbReference>
<name>A0ABW5BUJ1_9BACI</name>
<feature type="transmembrane region" description="Helical" evidence="1">
    <location>
        <begin position="6"/>
        <end position="27"/>
    </location>
</feature>
<feature type="transmembrane region" description="Helical" evidence="1">
    <location>
        <begin position="336"/>
        <end position="354"/>
    </location>
</feature>
<feature type="transmembrane region" description="Helical" evidence="1">
    <location>
        <begin position="136"/>
        <end position="155"/>
    </location>
</feature>
<feature type="transmembrane region" description="Helical" evidence="1">
    <location>
        <begin position="114"/>
        <end position="130"/>
    </location>
</feature>
<keyword evidence="1" id="KW-0812">Transmembrane</keyword>
<evidence type="ECO:0000313" key="2">
    <source>
        <dbReference type="EMBL" id="MFD2213234.1"/>
    </source>
</evidence>
<protein>
    <submittedName>
        <fullName evidence="2">GerAB/ArcD/ProY family transporter</fullName>
    </submittedName>
</protein>
<organism evidence="2 3">
    <name type="scientific">Metabacillus endolithicus</name>
    <dbReference type="NCBI Taxonomy" id="1535204"/>
    <lineage>
        <taxon>Bacteria</taxon>
        <taxon>Bacillati</taxon>
        <taxon>Bacillota</taxon>
        <taxon>Bacilli</taxon>
        <taxon>Bacillales</taxon>
        <taxon>Bacillaceae</taxon>
        <taxon>Metabacillus</taxon>
    </lineage>
</organism>
<dbReference type="RefSeq" id="WP_379050551.1">
    <property type="nucleotide sequence ID" value="NZ_JBHUIK010000001.1"/>
</dbReference>
<comment type="caution">
    <text evidence="2">The sequence shown here is derived from an EMBL/GenBank/DDBJ whole genome shotgun (WGS) entry which is preliminary data.</text>
</comment>
<feature type="transmembrane region" description="Helical" evidence="1">
    <location>
        <begin position="211"/>
        <end position="233"/>
    </location>
</feature>
<keyword evidence="1" id="KW-0472">Membrane</keyword>
<sequence>MSKRFIYVMLILNMLTNIVAYVPMILIENRSNGSVLAMVVSLPIGIIIIYLFTKYMSKFPYMGLPEILGKYTPKWFRLFFLLIQGVLWYVAGLVTLVAFTNISKQYINPDMDELLIMLTFLIVIVFGSTLPSKKVLYATEIILLLNLPFIAFIIFKSYFNDDLMWDSVRIAVTHFQKIPSFESISSATFVYTGYTNLVIFNRLYKDVRVKYLWAIALLGFFTLITTFIIPIGLNGFDGAESFTFPWIATTEAIRIELGFIERISFLFLGLYINVSLASVILHWHVGLEQLKAVLPSIKFKKIDIKPFVLIGVFIVLALVVQLFFEEKTVGEIAKVWMMLLLPAQIAGLILLKLLSKRKEKLSK</sequence>
<dbReference type="Proteomes" id="UP001597318">
    <property type="component" value="Unassembled WGS sequence"/>
</dbReference>
<feature type="transmembrane region" description="Helical" evidence="1">
    <location>
        <begin position="75"/>
        <end position="102"/>
    </location>
</feature>
<gene>
    <name evidence="2" type="ORF">ACFSKK_05825</name>
</gene>
<feature type="transmembrane region" description="Helical" evidence="1">
    <location>
        <begin position="34"/>
        <end position="55"/>
    </location>
</feature>
<dbReference type="InterPro" id="IPR004761">
    <property type="entry name" value="Spore_GerAB"/>
</dbReference>
<keyword evidence="1" id="KW-1133">Transmembrane helix</keyword>
<reference evidence="3" key="1">
    <citation type="journal article" date="2019" name="Int. J. Syst. Evol. Microbiol.">
        <title>The Global Catalogue of Microorganisms (GCM) 10K type strain sequencing project: providing services to taxonomists for standard genome sequencing and annotation.</title>
        <authorList>
            <consortium name="The Broad Institute Genomics Platform"/>
            <consortium name="The Broad Institute Genome Sequencing Center for Infectious Disease"/>
            <person name="Wu L."/>
            <person name="Ma J."/>
        </authorList>
    </citation>
    <scope>NUCLEOTIDE SEQUENCE [LARGE SCALE GENOMIC DNA]</scope>
    <source>
        <strain evidence="3">CGMCC 1.15474</strain>
    </source>
</reference>
<feature type="transmembrane region" description="Helical" evidence="1">
    <location>
        <begin position="263"/>
        <end position="285"/>
    </location>
</feature>
<proteinExistence type="predicted"/>
<keyword evidence="3" id="KW-1185">Reference proteome</keyword>